<dbReference type="VEuPathDB" id="TriTrypDB:BSAL_03295"/>
<gene>
    <name evidence="2" type="ORF">BSAL_03295</name>
</gene>
<name>A0A0S4IKI9_BODSA</name>
<evidence type="ECO:0000313" key="3">
    <source>
        <dbReference type="Proteomes" id="UP000051952"/>
    </source>
</evidence>
<proteinExistence type="predicted"/>
<reference evidence="3" key="1">
    <citation type="submission" date="2015-09" db="EMBL/GenBank/DDBJ databases">
        <authorList>
            <consortium name="Pathogen Informatics"/>
        </authorList>
    </citation>
    <scope>NUCLEOTIDE SEQUENCE [LARGE SCALE GENOMIC DNA]</scope>
    <source>
        <strain evidence="3">Lake Konstanz</strain>
    </source>
</reference>
<accession>A0A0S4IKI9</accession>
<dbReference type="AlphaFoldDB" id="A0A0S4IKI9"/>
<protein>
    <submittedName>
        <fullName evidence="2">Uncharacterized protein</fullName>
    </submittedName>
</protein>
<evidence type="ECO:0000256" key="1">
    <source>
        <dbReference type="SAM" id="MobiDB-lite"/>
    </source>
</evidence>
<sequence>MVASHCAPTAGGRGHNCLDHIWDLHRSGYGQRDAVGSLDGAAVFVVACEHCHDDASRVNNLVSCRTNAQRVKRGDLEDARRCWADGACCSWFANPCVTRGQTERVARGSPILASRKSKSSRSLLTEKLQFAADRPVEPGLLETLYCDTCKADAGKNLWVRGDYRTITSLAKDALIRSGVAESWSVVPPLRGRPVTYFATAGTGLTVTAPPVFLPLGSREETPRGSTPQSSGAPHRSPTPFDSGAASVVHQDAFEDSEFVVVDCFPHIICPLSYALCSTHPFHAGDCPRNWVFEGSADHGTTWVTLRAHVNDASIGNGCDFAMFDIPPISIARQATFASTSTFPSMELKRDGSLKATDTATIDAPVRFCGSMFRIRLTGPNAAGTTSLQVGALELYGRALVRGQVRAVDTSATAHEDEAEEDITSAVVFGCEDPVVPSCFKKLANFSGMTPLSSLPPPPVAA</sequence>
<feature type="region of interest" description="Disordered" evidence="1">
    <location>
        <begin position="215"/>
        <end position="243"/>
    </location>
</feature>
<dbReference type="Proteomes" id="UP000051952">
    <property type="component" value="Unassembled WGS sequence"/>
</dbReference>
<evidence type="ECO:0000313" key="2">
    <source>
        <dbReference type="EMBL" id="CUE67127.1"/>
    </source>
</evidence>
<dbReference type="EMBL" id="CYKH01000059">
    <property type="protein sequence ID" value="CUE67127.1"/>
    <property type="molecule type" value="Genomic_DNA"/>
</dbReference>
<feature type="non-terminal residue" evidence="2">
    <location>
        <position position="461"/>
    </location>
</feature>
<organism evidence="2 3">
    <name type="scientific">Bodo saltans</name>
    <name type="common">Flagellated protozoan</name>
    <dbReference type="NCBI Taxonomy" id="75058"/>
    <lineage>
        <taxon>Eukaryota</taxon>
        <taxon>Discoba</taxon>
        <taxon>Euglenozoa</taxon>
        <taxon>Kinetoplastea</taxon>
        <taxon>Metakinetoplastina</taxon>
        <taxon>Eubodonida</taxon>
        <taxon>Bodonidae</taxon>
        <taxon>Bodo</taxon>
    </lineage>
</organism>
<keyword evidence="3" id="KW-1185">Reference proteome</keyword>